<proteinExistence type="predicted"/>
<keyword evidence="2" id="KW-1185">Reference proteome</keyword>
<protein>
    <recommendedName>
        <fullName evidence="3">Lipoprotein</fullName>
    </recommendedName>
</protein>
<evidence type="ECO:0000313" key="2">
    <source>
        <dbReference type="Proteomes" id="UP001305928"/>
    </source>
</evidence>
<name>A0ABZ0PX38_9PSED</name>
<reference evidence="1 2" key="1">
    <citation type="submission" date="2023-11" db="EMBL/GenBank/DDBJ databases">
        <title>Complete genome of Pseudomonas benzenivorans BA3361.</title>
        <authorList>
            <person name="Shin S.Y."/>
            <person name="Song J."/>
            <person name="Kang H."/>
        </authorList>
    </citation>
    <scope>NUCLEOTIDE SEQUENCE [LARGE SCALE GENOMIC DNA]</scope>
    <source>
        <strain evidence="1 2">HNIBRBA3361</strain>
    </source>
</reference>
<dbReference type="EMBL" id="CP137892">
    <property type="protein sequence ID" value="WPC05717.1"/>
    <property type="molecule type" value="Genomic_DNA"/>
</dbReference>
<dbReference type="Proteomes" id="UP001305928">
    <property type="component" value="Chromosome"/>
</dbReference>
<evidence type="ECO:0000313" key="1">
    <source>
        <dbReference type="EMBL" id="WPC05717.1"/>
    </source>
</evidence>
<dbReference type="PROSITE" id="PS51257">
    <property type="entry name" value="PROKAR_LIPOPROTEIN"/>
    <property type="match status" value="1"/>
</dbReference>
<dbReference type="RefSeq" id="WP_318644908.1">
    <property type="nucleotide sequence ID" value="NZ_CP137892.1"/>
</dbReference>
<evidence type="ECO:0008006" key="3">
    <source>
        <dbReference type="Google" id="ProtNLM"/>
    </source>
</evidence>
<gene>
    <name evidence="1" type="ORF">SBP02_02860</name>
</gene>
<sequence length="191" mass="21109">MRKITAVLISASCLFLTGCPQVSTVDSGYPAEITMIGESPNYPMEAAGFQRAEVIAYAPGMMHMSTAYNLRSPEVQVAATIYIVPHEAAVPDFSGRFDAEKSTIEDYHPGAILVEQEEVELVKNGKRYAARKAAYEFSGVFDFREQKLYSEVVLLSHKGSYVKLRSTSPAAQRAAARQKNMDLLEAVNWAY</sequence>
<accession>A0ABZ0PX38</accession>
<organism evidence="1 2">
    <name type="scientific">Pseudomonas benzenivorans</name>
    <dbReference type="NCBI Taxonomy" id="556533"/>
    <lineage>
        <taxon>Bacteria</taxon>
        <taxon>Pseudomonadati</taxon>
        <taxon>Pseudomonadota</taxon>
        <taxon>Gammaproteobacteria</taxon>
        <taxon>Pseudomonadales</taxon>
        <taxon>Pseudomonadaceae</taxon>
        <taxon>Pseudomonas</taxon>
    </lineage>
</organism>